<comment type="caution">
    <text evidence="2">The sequence shown here is derived from an EMBL/GenBank/DDBJ whole genome shotgun (WGS) entry which is preliminary data.</text>
</comment>
<dbReference type="InterPro" id="IPR000182">
    <property type="entry name" value="GNAT_dom"/>
</dbReference>
<proteinExistence type="predicted"/>
<evidence type="ECO:0000259" key="1">
    <source>
        <dbReference type="PROSITE" id="PS51186"/>
    </source>
</evidence>
<reference evidence="2 3" key="1">
    <citation type="submission" date="2021-03" db="EMBL/GenBank/DDBJ databases">
        <title>Genomic Encyclopedia of Type Strains, Phase IV (KMG-IV): sequencing the most valuable type-strain genomes for metagenomic binning, comparative biology and taxonomic classification.</title>
        <authorList>
            <person name="Goeker M."/>
        </authorList>
    </citation>
    <scope>NUCLEOTIDE SEQUENCE [LARGE SCALE GENOMIC DNA]</scope>
    <source>
        <strain evidence="2 3">DSM 14349</strain>
    </source>
</reference>
<dbReference type="PROSITE" id="PS51186">
    <property type="entry name" value="GNAT"/>
    <property type="match status" value="1"/>
</dbReference>
<dbReference type="InterPro" id="IPR016181">
    <property type="entry name" value="Acyl_CoA_acyltransferase"/>
</dbReference>
<dbReference type="SUPFAM" id="SSF55729">
    <property type="entry name" value="Acyl-CoA N-acyltransferases (Nat)"/>
    <property type="match status" value="1"/>
</dbReference>
<dbReference type="EMBL" id="JAGGKG010000001">
    <property type="protein sequence ID" value="MBP1903675.1"/>
    <property type="molecule type" value="Genomic_DNA"/>
</dbReference>
<organism evidence="2 3">
    <name type="scientific">Paenibacillus turicensis</name>
    <dbReference type="NCBI Taxonomy" id="160487"/>
    <lineage>
        <taxon>Bacteria</taxon>
        <taxon>Bacillati</taxon>
        <taxon>Bacillota</taxon>
        <taxon>Bacilli</taxon>
        <taxon>Bacillales</taxon>
        <taxon>Paenibacillaceae</taxon>
        <taxon>Paenibacillus</taxon>
    </lineage>
</organism>
<sequence length="183" mass="20621">MNNITKLNPDLNEDVFAYQATAEDETHIKGLILDTAAWLHSKGLSQWDALLEGEDSHNIAGAILRGEVFAFKSRQLNELIGTVILQLNPSAWDFNLWGEGDHFHDSSIYLHRLAVSRSYGGKGLGGLILGWSERGISFANKDRIRLDCVAHNEHLNQFYLKSGYEYKGIKDGWSKYEKLIATK</sequence>
<gene>
    <name evidence="2" type="ORF">J2Z32_000287</name>
</gene>
<keyword evidence="3" id="KW-1185">Reference proteome</keyword>
<dbReference type="RefSeq" id="WP_210087345.1">
    <property type="nucleotide sequence ID" value="NZ_JAGGKG010000001.1"/>
</dbReference>
<name>A0ABS4FM65_9BACL</name>
<feature type="domain" description="N-acetyltransferase" evidence="1">
    <location>
        <begin position="15"/>
        <end position="183"/>
    </location>
</feature>
<evidence type="ECO:0000313" key="2">
    <source>
        <dbReference type="EMBL" id="MBP1903675.1"/>
    </source>
</evidence>
<dbReference type="Gene3D" id="3.40.630.30">
    <property type="match status" value="1"/>
</dbReference>
<accession>A0ABS4FM65</accession>
<protein>
    <submittedName>
        <fullName evidence="2">GNAT superfamily N-acetyltransferase</fullName>
    </submittedName>
</protein>
<dbReference type="Pfam" id="PF00583">
    <property type="entry name" value="Acetyltransf_1"/>
    <property type="match status" value="1"/>
</dbReference>
<dbReference type="Proteomes" id="UP001519272">
    <property type="component" value="Unassembled WGS sequence"/>
</dbReference>
<evidence type="ECO:0000313" key="3">
    <source>
        <dbReference type="Proteomes" id="UP001519272"/>
    </source>
</evidence>